<dbReference type="STRING" id="290317.Cpha266_1996"/>
<dbReference type="eggNOG" id="COG1091">
    <property type="taxonomic scope" value="Bacteria"/>
</dbReference>
<proteinExistence type="inferred from homology"/>
<evidence type="ECO:0000256" key="2">
    <source>
        <dbReference type="ARBA" id="ARBA00010944"/>
    </source>
</evidence>
<dbReference type="InterPro" id="IPR005913">
    <property type="entry name" value="dTDP_dehydrorham_reduct"/>
</dbReference>
<dbReference type="NCBIfam" id="TIGR01214">
    <property type="entry name" value="rmlD"/>
    <property type="match status" value="1"/>
</dbReference>
<dbReference type="UniPathway" id="UPA00124"/>
<dbReference type="GO" id="GO:0005829">
    <property type="term" value="C:cytosol"/>
    <property type="evidence" value="ECO:0007669"/>
    <property type="project" value="TreeGrafter"/>
</dbReference>
<dbReference type="SUPFAM" id="SSF51735">
    <property type="entry name" value="NAD(P)-binding Rossmann-fold domains"/>
    <property type="match status" value="1"/>
</dbReference>
<dbReference type="CDD" id="cd05254">
    <property type="entry name" value="dTDP_HR_like_SDR_e"/>
    <property type="match status" value="1"/>
</dbReference>
<dbReference type="InterPro" id="IPR029903">
    <property type="entry name" value="RmlD-like-bd"/>
</dbReference>
<protein>
    <recommendedName>
        <fullName evidence="4 6">dTDP-4-dehydrorhamnose reductase</fullName>
        <ecNumber evidence="3 6">1.1.1.133</ecNumber>
    </recommendedName>
</protein>
<keyword evidence="6 8" id="KW-0560">Oxidoreductase</keyword>
<evidence type="ECO:0000256" key="1">
    <source>
        <dbReference type="ARBA" id="ARBA00004781"/>
    </source>
</evidence>
<reference evidence="8 9" key="1">
    <citation type="submission" date="2006-12" db="EMBL/GenBank/DDBJ databases">
        <title>Complete sequence of Chlorobium phaeobacteroides DSM 266.</title>
        <authorList>
            <consortium name="US DOE Joint Genome Institute"/>
            <person name="Copeland A."/>
            <person name="Lucas S."/>
            <person name="Lapidus A."/>
            <person name="Barry K."/>
            <person name="Detter J.C."/>
            <person name="Glavina del Rio T."/>
            <person name="Hammon N."/>
            <person name="Israni S."/>
            <person name="Pitluck S."/>
            <person name="Goltsman E."/>
            <person name="Schmutz J."/>
            <person name="Larimer F."/>
            <person name="Land M."/>
            <person name="Hauser L."/>
            <person name="Mikhailova N."/>
            <person name="Li T."/>
            <person name="Overmann J."/>
            <person name="Bryant D.A."/>
            <person name="Richardson P."/>
        </authorList>
    </citation>
    <scope>NUCLEOTIDE SEQUENCE [LARGE SCALE GENOMIC DNA]</scope>
    <source>
        <strain evidence="8 9">DSM 266</strain>
    </source>
</reference>
<accession>A1BHY2</accession>
<evidence type="ECO:0000256" key="6">
    <source>
        <dbReference type="RuleBase" id="RU364082"/>
    </source>
</evidence>
<dbReference type="GO" id="GO:0008831">
    <property type="term" value="F:dTDP-4-dehydrorhamnose reductase activity"/>
    <property type="evidence" value="ECO:0007669"/>
    <property type="project" value="UniProtKB-EC"/>
</dbReference>
<dbReference type="InterPro" id="IPR036291">
    <property type="entry name" value="NAD(P)-bd_dom_sf"/>
</dbReference>
<dbReference type="KEGG" id="cph:Cpha266_1996"/>
<dbReference type="Pfam" id="PF04321">
    <property type="entry name" value="RmlD_sub_bind"/>
    <property type="match status" value="1"/>
</dbReference>
<dbReference type="EMBL" id="CP000492">
    <property type="protein sequence ID" value="ABL66009.1"/>
    <property type="molecule type" value="Genomic_DNA"/>
</dbReference>
<comment type="similarity">
    <text evidence="2 6">Belongs to the dTDP-4-dehydrorhamnose reductase family.</text>
</comment>
<dbReference type="Gene3D" id="3.40.50.720">
    <property type="entry name" value="NAD(P)-binding Rossmann-like Domain"/>
    <property type="match status" value="1"/>
</dbReference>
<feature type="domain" description="RmlD-like substrate binding" evidence="7">
    <location>
        <begin position="1"/>
        <end position="282"/>
    </location>
</feature>
<dbReference type="GO" id="GO:0019305">
    <property type="term" value="P:dTDP-rhamnose biosynthetic process"/>
    <property type="evidence" value="ECO:0007669"/>
    <property type="project" value="UniProtKB-UniPathway"/>
</dbReference>
<dbReference type="PANTHER" id="PTHR10491">
    <property type="entry name" value="DTDP-4-DEHYDRORHAMNOSE REDUCTASE"/>
    <property type="match status" value="1"/>
</dbReference>
<comment type="function">
    <text evidence="6">Catalyzes the reduction of dTDP-6-deoxy-L-lyxo-4-hexulose to yield dTDP-L-rhamnose.</text>
</comment>
<evidence type="ECO:0000313" key="9">
    <source>
        <dbReference type="Proteomes" id="UP000008701"/>
    </source>
</evidence>
<evidence type="ECO:0000256" key="3">
    <source>
        <dbReference type="ARBA" id="ARBA00012929"/>
    </source>
</evidence>
<sequence>MNILVTGGNGQLGSELRSLQRDYPAWMFCFCDLPDLDITDSNAVDALMRTCKCNVIVNCAAYTAVDQAEQEPGRAYRVNRDGAGVLAACAKAHHALLIHISTDYVFDGNSCLPYRETDRPAPLGIYGKSKRAAEELIFEIAPSFLILRTSWLYSLYGHNFLKTMLRLGAEKDVIKVIFDQTGTPTYAGDLARAIMTILGKVRLDEQYGALYHYSNEGVCSWYDFAVAIMALKKLPCKVLPIETTEYPLPSPRPFFSVLNKSAIKRDWGLVIPYWRDSLESVLLAEEDAGL</sequence>
<comment type="pathway">
    <text evidence="1 6">Carbohydrate biosynthesis; dTDP-L-rhamnose biosynthesis.</text>
</comment>
<organism evidence="8 9">
    <name type="scientific">Chlorobium phaeobacteroides (strain DSM 266 / SMG 266 / 2430)</name>
    <dbReference type="NCBI Taxonomy" id="290317"/>
    <lineage>
        <taxon>Bacteria</taxon>
        <taxon>Pseudomonadati</taxon>
        <taxon>Chlorobiota</taxon>
        <taxon>Chlorobiia</taxon>
        <taxon>Chlorobiales</taxon>
        <taxon>Chlorobiaceae</taxon>
        <taxon>Chlorobium/Pelodictyon group</taxon>
        <taxon>Chlorobium</taxon>
    </lineage>
</organism>
<evidence type="ECO:0000256" key="5">
    <source>
        <dbReference type="ARBA" id="ARBA00048200"/>
    </source>
</evidence>
<dbReference type="Proteomes" id="UP000008701">
    <property type="component" value="Chromosome"/>
</dbReference>
<keyword evidence="9" id="KW-1185">Reference proteome</keyword>
<dbReference type="EC" id="1.1.1.133" evidence="3 6"/>
<dbReference type="RefSeq" id="WP_011745813.1">
    <property type="nucleotide sequence ID" value="NC_008639.1"/>
</dbReference>
<dbReference type="OrthoDB" id="9803892at2"/>
<dbReference type="HOGENOM" id="CLU_045518_1_2_10"/>
<gene>
    <name evidence="8" type="ordered locus">Cpha266_1996</name>
</gene>
<dbReference type="PANTHER" id="PTHR10491:SF4">
    <property type="entry name" value="METHIONINE ADENOSYLTRANSFERASE 2 SUBUNIT BETA"/>
    <property type="match status" value="1"/>
</dbReference>
<evidence type="ECO:0000313" key="8">
    <source>
        <dbReference type="EMBL" id="ABL66009.1"/>
    </source>
</evidence>
<dbReference type="AlphaFoldDB" id="A1BHY2"/>
<evidence type="ECO:0000259" key="7">
    <source>
        <dbReference type="Pfam" id="PF04321"/>
    </source>
</evidence>
<keyword evidence="6" id="KW-0521">NADP</keyword>
<evidence type="ECO:0000256" key="4">
    <source>
        <dbReference type="ARBA" id="ARBA00017099"/>
    </source>
</evidence>
<dbReference type="Gene3D" id="3.90.25.10">
    <property type="entry name" value="UDP-galactose 4-epimerase, domain 1"/>
    <property type="match status" value="1"/>
</dbReference>
<comment type="catalytic activity">
    <reaction evidence="5">
        <text>dTDP-beta-L-rhamnose + NADP(+) = dTDP-4-dehydro-beta-L-rhamnose + NADPH + H(+)</text>
        <dbReference type="Rhea" id="RHEA:21796"/>
        <dbReference type="ChEBI" id="CHEBI:15378"/>
        <dbReference type="ChEBI" id="CHEBI:57510"/>
        <dbReference type="ChEBI" id="CHEBI:57783"/>
        <dbReference type="ChEBI" id="CHEBI:58349"/>
        <dbReference type="ChEBI" id="CHEBI:62830"/>
        <dbReference type="EC" id="1.1.1.133"/>
    </reaction>
</comment>
<name>A1BHY2_CHLPD</name>